<dbReference type="PANTHER" id="PTHR11803">
    <property type="entry name" value="2-IMINOBUTANOATE/2-IMINOPROPANOATE DEAMINASE RIDA"/>
    <property type="match status" value="1"/>
</dbReference>
<accession>A0A7R9KZN1</accession>
<dbReference type="InterPro" id="IPR019897">
    <property type="entry name" value="RidA_CS"/>
</dbReference>
<dbReference type="SUPFAM" id="SSF55298">
    <property type="entry name" value="YjgF-like"/>
    <property type="match status" value="1"/>
</dbReference>
<evidence type="ECO:0000313" key="3">
    <source>
        <dbReference type="Proteomes" id="UP000759131"/>
    </source>
</evidence>
<dbReference type="AlphaFoldDB" id="A0A7R9KZN1"/>
<dbReference type="InterPro" id="IPR035959">
    <property type="entry name" value="RutC-like_sf"/>
</dbReference>
<dbReference type="PROSITE" id="PS01094">
    <property type="entry name" value="UPF0076"/>
    <property type="match status" value="1"/>
</dbReference>
<dbReference type="InterPro" id="IPR006175">
    <property type="entry name" value="YjgF/YER057c/UK114"/>
</dbReference>
<dbReference type="Proteomes" id="UP000759131">
    <property type="component" value="Unassembled WGS sequence"/>
</dbReference>
<dbReference type="GO" id="GO:0005829">
    <property type="term" value="C:cytosol"/>
    <property type="evidence" value="ECO:0007669"/>
    <property type="project" value="TreeGrafter"/>
</dbReference>
<gene>
    <name evidence="2" type="ORF">OSB1V03_LOCUS11538</name>
</gene>
<dbReference type="Pfam" id="PF01042">
    <property type="entry name" value="Ribonuc_L-PSP"/>
    <property type="match status" value="1"/>
</dbReference>
<dbReference type="NCBIfam" id="TIGR00004">
    <property type="entry name" value="Rid family detoxifying hydrolase"/>
    <property type="match status" value="1"/>
</dbReference>
<dbReference type="GO" id="GO:0019239">
    <property type="term" value="F:deaminase activity"/>
    <property type="evidence" value="ECO:0007669"/>
    <property type="project" value="TreeGrafter"/>
</dbReference>
<dbReference type="Gene3D" id="3.30.1330.40">
    <property type="entry name" value="RutC-like"/>
    <property type="match status" value="1"/>
</dbReference>
<dbReference type="PANTHER" id="PTHR11803:SF39">
    <property type="entry name" value="2-IMINOBUTANOATE_2-IMINOPROPANOATE DEAMINASE"/>
    <property type="match status" value="1"/>
</dbReference>
<sequence>MSAKREVVSASAPTPSGAFSQAIRHGNTVYLSGQIGKDVKTNRLVTESFEAQLDQLLRNMKSVVEAAGGSLEDIVKLTLFILDYKNFPTINKVFERYFSKPYPARSCIGVANLPLGADIEIEGIVQLPHK</sequence>
<dbReference type="OrthoDB" id="6494369at2759"/>
<dbReference type="InterPro" id="IPR006056">
    <property type="entry name" value="RidA"/>
</dbReference>
<keyword evidence="3" id="KW-1185">Reference proteome</keyword>
<dbReference type="FunFam" id="3.30.1330.40:FF:000001">
    <property type="entry name" value="L-PSP family endoribonuclease"/>
    <property type="match status" value="1"/>
</dbReference>
<name>A0A7R9KZN1_9ACAR</name>
<reference evidence="2" key="1">
    <citation type="submission" date="2020-11" db="EMBL/GenBank/DDBJ databases">
        <authorList>
            <person name="Tran Van P."/>
        </authorList>
    </citation>
    <scope>NUCLEOTIDE SEQUENCE</scope>
</reference>
<dbReference type="CDD" id="cd00448">
    <property type="entry name" value="YjgF_YER057c_UK114_family"/>
    <property type="match status" value="1"/>
</dbReference>
<organism evidence="2">
    <name type="scientific">Medioppia subpectinata</name>
    <dbReference type="NCBI Taxonomy" id="1979941"/>
    <lineage>
        <taxon>Eukaryota</taxon>
        <taxon>Metazoa</taxon>
        <taxon>Ecdysozoa</taxon>
        <taxon>Arthropoda</taxon>
        <taxon>Chelicerata</taxon>
        <taxon>Arachnida</taxon>
        <taxon>Acari</taxon>
        <taxon>Acariformes</taxon>
        <taxon>Sarcoptiformes</taxon>
        <taxon>Oribatida</taxon>
        <taxon>Brachypylina</taxon>
        <taxon>Oppioidea</taxon>
        <taxon>Oppiidae</taxon>
        <taxon>Medioppia</taxon>
    </lineage>
</organism>
<dbReference type="EMBL" id="OC863613">
    <property type="protein sequence ID" value="CAD7631129.1"/>
    <property type="molecule type" value="Genomic_DNA"/>
</dbReference>
<comment type="similarity">
    <text evidence="1">Belongs to the RutC family.</text>
</comment>
<evidence type="ECO:0000313" key="2">
    <source>
        <dbReference type="EMBL" id="CAD7631129.1"/>
    </source>
</evidence>
<dbReference type="EMBL" id="CAJPIZ010009038">
    <property type="protein sequence ID" value="CAG2111559.1"/>
    <property type="molecule type" value="Genomic_DNA"/>
</dbReference>
<evidence type="ECO:0000256" key="1">
    <source>
        <dbReference type="ARBA" id="ARBA00010552"/>
    </source>
</evidence>
<proteinExistence type="inferred from homology"/>
<protein>
    <submittedName>
        <fullName evidence="2">Uncharacterized protein</fullName>
    </submittedName>
</protein>